<evidence type="ECO:0000256" key="1">
    <source>
        <dbReference type="ARBA" id="ARBA00000642"/>
    </source>
</evidence>
<dbReference type="GO" id="GO:0005524">
    <property type="term" value="F:ATP binding"/>
    <property type="evidence" value="ECO:0007669"/>
    <property type="project" value="UniProtKB-KW"/>
</dbReference>
<dbReference type="InterPro" id="IPR036043">
    <property type="entry name" value="Phosphoglycerate_kinase_sf"/>
</dbReference>
<dbReference type="GO" id="GO:0043531">
    <property type="term" value="F:ADP binding"/>
    <property type="evidence" value="ECO:0007669"/>
    <property type="project" value="TreeGrafter"/>
</dbReference>
<keyword evidence="5" id="KW-0547">Nucleotide-binding</keyword>
<dbReference type="PANTHER" id="PTHR11406">
    <property type="entry name" value="PHOSPHOGLYCERATE KINASE"/>
    <property type="match status" value="1"/>
</dbReference>
<dbReference type="InterPro" id="IPR001576">
    <property type="entry name" value="Phosphoglycerate_kinase"/>
</dbReference>
<evidence type="ECO:0000256" key="6">
    <source>
        <dbReference type="ARBA" id="ARBA00022777"/>
    </source>
</evidence>
<comment type="catalytic activity">
    <reaction evidence="1 8">
        <text>(2R)-3-phosphoglycerate + ATP = (2R)-3-phospho-glyceroyl phosphate + ADP</text>
        <dbReference type="Rhea" id="RHEA:14801"/>
        <dbReference type="ChEBI" id="CHEBI:30616"/>
        <dbReference type="ChEBI" id="CHEBI:57604"/>
        <dbReference type="ChEBI" id="CHEBI:58272"/>
        <dbReference type="ChEBI" id="CHEBI:456216"/>
        <dbReference type="EC" id="2.7.2.3"/>
    </reaction>
</comment>
<keyword evidence="7" id="KW-0067">ATP-binding</keyword>
<evidence type="ECO:0000313" key="10">
    <source>
        <dbReference type="Proteomes" id="UP000281962"/>
    </source>
</evidence>
<evidence type="ECO:0000256" key="2">
    <source>
        <dbReference type="ARBA" id="ARBA00013061"/>
    </source>
</evidence>
<gene>
    <name evidence="9" type="primary">pgk</name>
    <name evidence="9" type="ORF">DRJ21_00605</name>
</gene>
<reference evidence="9 10" key="1">
    <citation type="submission" date="2018-06" db="EMBL/GenBank/DDBJ databases">
        <title>Extensive metabolic versatility and redundancy in microbially diverse, dynamic hydrothermal sediments.</title>
        <authorList>
            <person name="Dombrowski N."/>
            <person name="Teske A."/>
            <person name="Baker B.J."/>
        </authorList>
    </citation>
    <scope>NUCLEOTIDE SEQUENCE [LARGE SCALE GENOMIC DNA]</scope>
    <source>
        <strain evidence="9">B30_G17</strain>
    </source>
</reference>
<dbReference type="EC" id="2.7.2.3" evidence="2 8"/>
<evidence type="ECO:0000256" key="3">
    <source>
        <dbReference type="ARBA" id="ARBA00016471"/>
    </source>
</evidence>
<keyword evidence="6 8" id="KW-0418">Kinase</keyword>
<dbReference type="SUPFAM" id="SSF53748">
    <property type="entry name" value="Phosphoglycerate kinase"/>
    <property type="match status" value="1"/>
</dbReference>
<accession>A0A497EWX4</accession>
<dbReference type="GO" id="GO:0006094">
    <property type="term" value="P:gluconeogenesis"/>
    <property type="evidence" value="ECO:0007669"/>
    <property type="project" value="TreeGrafter"/>
</dbReference>
<dbReference type="Pfam" id="PF00162">
    <property type="entry name" value="PGK"/>
    <property type="match status" value="1"/>
</dbReference>
<organism evidence="9 10">
    <name type="scientific">Thermoproteota archaeon</name>
    <dbReference type="NCBI Taxonomy" id="2056631"/>
    <lineage>
        <taxon>Archaea</taxon>
        <taxon>Thermoproteota</taxon>
    </lineage>
</organism>
<dbReference type="GO" id="GO:0006096">
    <property type="term" value="P:glycolytic process"/>
    <property type="evidence" value="ECO:0007669"/>
    <property type="project" value="InterPro"/>
</dbReference>
<sequence>MEDNMRIIAYAHVLELMSEYAGLVVTAHQGRPGNKDFISLKQHWIILRKLLPSSIDIEFIPKEKVFTEETKRRIKELKEKEILLLDNVRMFDEEYNFDPSNSMYIKFFKNVIKSCVNDAMPVWHRAHTSLMAMPYIAKTWIGVRSIYELKALSEVLSEPGEECGIIMGGAKLAKTNYLISILSRMDGFTGGLPGQLIARVKGYDLGPRNNAFLKKKFSLEVFETAKMLVKKFNIYHPVDFIVWENGENKHFHIDELSKCNGVIMDIGMETVELYAEKLQEKTIRIRAGPLGVYEKGYCNGIVLTKRIAGGGLIFLGGDTAAEIIKYGLDKIILSTGGIMCLSGGAFLHGLAGRPYPSVDLILKQNELH</sequence>
<evidence type="ECO:0000313" key="9">
    <source>
        <dbReference type="EMBL" id="RLE51230.1"/>
    </source>
</evidence>
<keyword evidence="4 8" id="KW-0808">Transferase</keyword>
<dbReference type="EMBL" id="QMQY01000013">
    <property type="protein sequence ID" value="RLE51230.1"/>
    <property type="molecule type" value="Genomic_DNA"/>
</dbReference>
<evidence type="ECO:0000256" key="5">
    <source>
        <dbReference type="ARBA" id="ARBA00022741"/>
    </source>
</evidence>
<dbReference type="GO" id="GO:0005829">
    <property type="term" value="C:cytosol"/>
    <property type="evidence" value="ECO:0007669"/>
    <property type="project" value="TreeGrafter"/>
</dbReference>
<dbReference type="GO" id="GO:0004618">
    <property type="term" value="F:phosphoglycerate kinase activity"/>
    <property type="evidence" value="ECO:0007669"/>
    <property type="project" value="UniProtKB-EC"/>
</dbReference>
<name>A0A497EWX4_9CREN</name>
<dbReference type="InterPro" id="IPR015824">
    <property type="entry name" value="Phosphoglycerate_kinase_N"/>
</dbReference>
<comment type="similarity">
    <text evidence="8">Belongs to the phosphoglycerate kinase family.</text>
</comment>
<proteinExistence type="inferred from homology"/>
<protein>
    <recommendedName>
        <fullName evidence="3 8">Phosphoglycerate kinase</fullName>
        <ecNumber evidence="2 8">2.7.2.3</ecNumber>
    </recommendedName>
</protein>
<comment type="caution">
    <text evidence="9">The sequence shown here is derived from an EMBL/GenBank/DDBJ whole genome shotgun (WGS) entry which is preliminary data.</text>
</comment>
<dbReference type="PRINTS" id="PR00477">
    <property type="entry name" value="PHGLYCKINASE"/>
</dbReference>
<dbReference type="Gene3D" id="3.40.50.1260">
    <property type="entry name" value="Phosphoglycerate kinase, N-terminal domain"/>
    <property type="match status" value="2"/>
</dbReference>
<dbReference type="PANTHER" id="PTHR11406:SF23">
    <property type="entry name" value="PHOSPHOGLYCERATE KINASE 1, CHLOROPLASTIC-RELATED"/>
    <property type="match status" value="1"/>
</dbReference>
<dbReference type="AlphaFoldDB" id="A0A497EWX4"/>
<dbReference type="Proteomes" id="UP000281962">
    <property type="component" value="Unassembled WGS sequence"/>
</dbReference>
<evidence type="ECO:0000256" key="8">
    <source>
        <dbReference type="RuleBase" id="RU000532"/>
    </source>
</evidence>
<evidence type="ECO:0000256" key="4">
    <source>
        <dbReference type="ARBA" id="ARBA00022679"/>
    </source>
</evidence>
<evidence type="ECO:0000256" key="7">
    <source>
        <dbReference type="ARBA" id="ARBA00022840"/>
    </source>
</evidence>